<evidence type="ECO:0008006" key="5">
    <source>
        <dbReference type="Google" id="ProtNLM"/>
    </source>
</evidence>
<gene>
    <name evidence="3" type="ORF">CEPIT_LOCUS36387</name>
</gene>
<name>A0AAV0FQH3_9ASTE</name>
<feature type="transmembrane region" description="Helical" evidence="1">
    <location>
        <begin position="44"/>
        <end position="68"/>
    </location>
</feature>
<feature type="signal peptide" evidence="2">
    <location>
        <begin position="1"/>
        <end position="20"/>
    </location>
</feature>
<dbReference type="EMBL" id="CAMAPF010001002">
    <property type="protein sequence ID" value="CAH9137894.1"/>
    <property type="molecule type" value="Genomic_DNA"/>
</dbReference>
<keyword evidence="2" id="KW-0732">Signal</keyword>
<feature type="transmembrane region" description="Helical" evidence="1">
    <location>
        <begin position="122"/>
        <end position="145"/>
    </location>
</feature>
<evidence type="ECO:0000313" key="3">
    <source>
        <dbReference type="EMBL" id="CAH9137894.1"/>
    </source>
</evidence>
<evidence type="ECO:0000313" key="4">
    <source>
        <dbReference type="Proteomes" id="UP001152523"/>
    </source>
</evidence>
<dbReference type="Pfam" id="PF06749">
    <property type="entry name" value="DUF1218"/>
    <property type="match status" value="1"/>
</dbReference>
<evidence type="ECO:0000256" key="2">
    <source>
        <dbReference type="SAM" id="SignalP"/>
    </source>
</evidence>
<dbReference type="AlphaFoldDB" id="A0AAV0FQH3"/>
<organism evidence="3 4">
    <name type="scientific">Cuscuta epithymum</name>
    <dbReference type="NCBI Taxonomy" id="186058"/>
    <lineage>
        <taxon>Eukaryota</taxon>
        <taxon>Viridiplantae</taxon>
        <taxon>Streptophyta</taxon>
        <taxon>Embryophyta</taxon>
        <taxon>Tracheophyta</taxon>
        <taxon>Spermatophyta</taxon>
        <taxon>Magnoliopsida</taxon>
        <taxon>eudicotyledons</taxon>
        <taxon>Gunneridae</taxon>
        <taxon>Pentapetalae</taxon>
        <taxon>asterids</taxon>
        <taxon>lamiids</taxon>
        <taxon>Solanales</taxon>
        <taxon>Convolvulaceae</taxon>
        <taxon>Cuscuteae</taxon>
        <taxon>Cuscuta</taxon>
        <taxon>Cuscuta subgen. Cuscuta</taxon>
    </lineage>
</organism>
<protein>
    <recommendedName>
        <fullName evidence="5">MARVEL domain-containing protein</fullName>
    </recommendedName>
</protein>
<reference evidence="3" key="1">
    <citation type="submission" date="2022-07" db="EMBL/GenBank/DDBJ databases">
        <authorList>
            <person name="Macas J."/>
            <person name="Novak P."/>
            <person name="Neumann P."/>
        </authorList>
    </citation>
    <scope>NUCLEOTIDE SEQUENCE</scope>
</reference>
<keyword evidence="4" id="KW-1185">Reference proteome</keyword>
<feature type="transmembrane region" description="Helical" evidence="1">
    <location>
        <begin position="80"/>
        <end position="110"/>
    </location>
</feature>
<keyword evidence="1" id="KW-0812">Transmembrane</keyword>
<evidence type="ECO:0000256" key="1">
    <source>
        <dbReference type="SAM" id="Phobius"/>
    </source>
</evidence>
<feature type="chain" id="PRO_5043818661" description="MARVEL domain-containing protein" evidence="2">
    <location>
        <begin position="21"/>
        <end position="151"/>
    </location>
</feature>
<keyword evidence="1" id="KW-0472">Membrane</keyword>
<proteinExistence type="predicted"/>
<keyword evidence="1" id="KW-1133">Transmembrane helix</keyword>
<accession>A0AAV0FQH3</accession>
<dbReference type="Proteomes" id="UP001152523">
    <property type="component" value="Unassembled WGS sequence"/>
</dbReference>
<comment type="caution">
    <text evidence="3">The sequence shown here is derived from an EMBL/GenBank/DDBJ whole genome shotgun (WGS) entry which is preliminary data.</text>
</comment>
<sequence>MSYWPVVLEILAGILQMLAARVQYDTVKTNVRNLFQCLTTVDNIVVGAAELGAACMILFAHFSATIFFTRSSRDANKLVIKIYAIAYLVISWIIFGIGIVCTALGLMVNFSNGLCSITHPGYLFTGAILWFGLSALYGMACITTLPNVQTS</sequence>
<dbReference type="InterPro" id="IPR009606">
    <property type="entry name" value="DEAL/Modifying_wall_lignin1/2"/>
</dbReference>